<dbReference type="InterPro" id="IPR013520">
    <property type="entry name" value="Ribonucl_H"/>
</dbReference>
<dbReference type="PANTHER" id="PTHR30231:SF41">
    <property type="entry name" value="DNA POLYMERASE III SUBUNIT EPSILON"/>
    <property type="match status" value="1"/>
</dbReference>
<dbReference type="Pfam" id="PF00929">
    <property type="entry name" value="RNase_T"/>
    <property type="match status" value="1"/>
</dbReference>
<protein>
    <recommendedName>
        <fullName evidence="1">Exonuclease domain-containing protein</fullName>
    </recommendedName>
</protein>
<evidence type="ECO:0000313" key="2">
    <source>
        <dbReference type="EMBL" id="KDR65171.1"/>
    </source>
</evidence>
<dbReference type="GO" id="GO:0045004">
    <property type="term" value="P:DNA replication proofreading"/>
    <property type="evidence" value="ECO:0007669"/>
    <property type="project" value="TreeGrafter"/>
</dbReference>
<dbReference type="Proteomes" id="UP000027222">
    <property type="component" value="Unassembled WGS sequence"/>
</dbReference>
<dbReference type="PANTHER" id="PTHR30231">
    <property type="entry name" value="DNA POLYMERASE III SUBUNIT EPSILON"/>
    <property type="match status" value="1"/>
</dbReference>
<dbReference type="CDD" id="cd06127">
    <property type="entry name" value="DEDDh"/>
    <property type="match status" value="1"/>
</dbReference>
<keyword evidence="3" id="KW-1185">Reference proteome</keyword>
<dbReference type="STRING" id="685588.A0A067S309"/>
<feature type="domain" description="Exonuclease" evidence="1">
    <location>
        <begin position="128"/>
        <end position="299"/>
    </location>
</feature>
<dbReference type="GO" id="GO:0003676">
    <property type="term" value="F:nucleic acid binding"/>
    <property type="evidence" value="ECO:0007669"/>
    <property type="project" value="InterPro"/>
</dbReference>
<reference evidence="3" key="1">
    <citation type="journal article" date="2014" name="Proc. Natl. Acad. Sci. U.S.A.">
        <title>Extensive sampling of basidiomycete genomes demonstrates inadequacy of the white-rot/brown-rot paradigm for wood decay fungi.</title>
        <authorList>
            <person name="Riley R."/>
            <person name="Salamov A.A."/>
            <person name="Brown D.W."/>
            <person name="Nagy L.G."/>
            <person name="Floudas D."/>
            <person name="Held B.W."/>
            <person name="Levasseur A."/>
            <person name="Lombard V."/>
            <person name="Morin E."/>
            <person name="Otillar R."/>
            <person name="Lindquist E.A."/>
            <person name="Sun H."/>
            <person name="LaButti K.M."/>
            <person name="Schmutz J."/>
            <person name="Jabbour D."/>
            <person name="Luo H."/>
            <person name="Baker S.E."/>
            <person name="Pisabarro A.G."/>
            <person name="Walton J.D."/>
            <person name="Blanchette R.A."/>
            <person name="Henrissat B."/>
            <person name="Martin F."/>
            <person name="Cullen D."/>
            <person name="Hibbett D.S."/>
            <person name="Grigoriev I.V."/>
        </authorList>
    </citation>
    <scope>NUCLEOTIDE SEQUENCE [LARGE SCALE GENOMIC DNA]</scope>
    <source>
        <strain evidence="3">CBS 339.88</strain>
    </source>
</reference>
<accession>A0A067S309</accession>
<proteinExistence type="predicted"/>
<dbReference type="InterPro" id="IPR012337">
    <property type="entry name" value="RNaseH-like_sf"/>
</dbReference>
<dbReference type="SUPFAM" id="SSF53098">
    <property type="entry name" value="Ribonuclease H-like"/>
    <property type="match status" value="1"/>
</dbReference>
<gene>
    <name evidence="2" type="ORF">GALMADRAFT_148920</name>
</gene>
<name>A0A067S309_GALM3</name>
<dbReference type="OrthoDB" id="2018529at2759"/>
<dbReference type="Gene3D" id="3.30.420.10">
    <property type="entry name" value="Ribonuclease H-like superfamily/Ribonuclease H"/>
    <property type="match status" value="1"/>
</dbReference>
<evidence type="ECO:0000313" key="3">
    <source>
        <dbReference type="Proteomes" id="UP000027222"/>
    </source>
</evidence>
<dbReference type="EMBL" id="KL142489">
    <property type="protein sequence ID" value="KDR65171.1"/>
    <property type="molecule type" value="Genomic_DNA"/>
</dbReference>
<dbReference type="GO" id="GO:0008408">
    <property type="term" value="F:3'-5' exonuclease activity"/>
    <property type="evidence" value="ECO:0007669"/>
    <property type="project" value="TreeGrafter"/>
</dbReference>
<organism evidence="2 3">
    <name type="scientific">Galerina marginata (strain CBS 339.88)</name>
    <dbReference type="NCBI Taxonomy" id="685588"/>
    <lineage>
        <taxon>Eukaryota</taxon>
        <taxon>Fungi</taxon>
        <taxon>Dikarya</taxon>
        <taxon>Basidiomycota</taxon>
        <taxon>Agaricomycotina</taxon>
        <taxon>Agaricomycetes</taxon>
        <taxon>Agaricomycetidae</taxon>
        <taxon>Agaricales</taxon>
        <taxon>Agaricineae</taxon>
        <taxon>Strophariaceae</taxon>
        <taxon>Galerina</taxon>
    </lineage>
</organism>
<sequence>MTDLPTWLKKTLHSQLQEILVDTIPKILQDSYILSTQSNLTANYYQSAQQDYICFYIQSITDRLCKQTTELAQQKSTFLVDSRRCPDHLTNRKCQIPTFRSYSDQNLLDIVKQKEISSTLTSFTYPFRLIFLDIETDGLDLYKSNILQISLLEVLPTNNLVQVRDLLTTYVKPSPNYLIDIFNPSTKIHGITQRQIDSAPTFKEIAAGIIDHTMSCIIVGYNIHNFDIPILSRHLHKEGETPAWTHTIDIAQAYWKHYPATLQNALRSFKLSHDKGHDAQKDAYVCIELFSKLIQHGNLPTNPTGFIDLLNDPSRNQHRNGKSIILCNDSASHPWLIKDWKSLYRPSTQLAVAHKRTAEDHSKDHSRKKHKT</sequence>
<dbReference type="AlphaFoldDB" id="A0A067S309"/>
<dbReference type="GO" id="GO:0005829">
    <property type="term" value="C:cytosol"/>
    <property type="evidence" value="ECO:0007669"/>
    <property type="project" value="TreeGrafter"/>
</dbReference>
<evidence type="ECO:0000259" key="1">
    <source>
        <dbReference type="SMART" id="SM00479"/>
    </source>
</evidence>
<dbReference type="HOGENOM" id="CLU_744025_0_0_1"/>
<dbReference type="InterPro" id="IPR036397">
    <property type="entry name" value="RNaseH_sf"/>
</dbReference>
<dbReference type="SMART" id="SM00479">
    <property type="entry name" value="EXOIII"/>
    <property type="match status" value="1"/>
</dbReference>